<evidence type="ECO:0000313" key="1">
    <source>
        <dbReference type="EMBL" id="SJZ54984.1"/>
    </source>
</evidence>
<dbReference type="Proteomes" id="UP000243297">
    <property type="component" value="Unassembled WGS sequence"/>
</dbReference>
<dbReference type="EMBL" id="FUWY01000002">
    <property type="protein sequence ID" value="SJZ54984.1"/>
    <property type="molecule type" value="Genomic_DNA"/>
</dbReference>
<dbReference type="AlphaFoldDB" id="A0A1T4LKL0"/>
<organism evidence="1 2">
    <name type="scientific">Anaerorhabdus furcosa</name>
    <dbReference type="NCBI Taxonomy" id="118967"/>
    <lineage>
        <taxon>Bacteria</taxon>
        <taxon>Bacillati</taxon>
        <taxon>Bacillota</taxon>
        <taxon>Erysipelotrichia</taxon>
        <taxon>Erysipelotrichales</taxon>
        <taxon>Erysipelotrichaceae</taxon>
        <taxon>Anaerorhabdus</taxon>
    </lineage>
</organism>
<keyword evidence="2" id="KW-1185">Reference proteome</keyword>
<evidence type="ECO:0008006" key="3">
    <source>
        <dbReference type="Google" id="ProtNLM"/>
    </source>
</evidence>
<accession>A0A1T4LKL0</accession>
<proteinExistence type="predicted"/>
<dbReference type="RefSeq" id="WP_078711349.1">
    <property type="nucleotide sequence ID" value="NZ_FUWY01000002.1"/>
</dbReference>
<gene>
    <name evidence="1" type="ORF">SAMN02745191_0923</name>
</gene>
<reference evidence="2" key="1">
    <citation type="submission" date="2017-02" db="EMBL/GenBank/DDBJ databases">
        <authorList>
            <person name="Varghese N."/>
            <person name="Submissions S."/>
        </authorList>
    </citation>
    <scope>NUCLEOTIDE SEQUENCE [LARGE SCALE GENOMIC DNA]</scope>
    <source>
        <strain evidence="2">ATCC 25662</strain>
    </source>
</reference>
<sequence>MKSKTLKIRNIPNEPPIIATVSVKPTPALTAMMFISFIMIIFNQIFSYMGVLLFGLSSFCLFVLPDRKLIEFTHDYIILYNCKERGDCTLIYWEDILTWQYIWRADRDELRIELVDHTIESIECYSKKTVVPLLRAFVREKEKIIQKGKRVKVA</sequence>
<evidence type="ECO:0000313" key="2">
    <source>
        <dbReference type="Proteomes" id="UP000243297"/>
    </source>
</evidence>
<dbReference type="OrthoDB" id="1652601at2"/>
<protein>
    <recommendedName>
        <fullName evidence="3">PH domain-containing protein</fullName>
    </recommendedName>
</protein>
<dbReference type="STRING" id="118967.SAMN02745191_0923"/>
<name>A0A1T4LKL0_9FIRM</name>